<gene>
    <name evidence="1" type="ORF">LCMAC101_07320</name>
</gene>
<protein>
    <submittedName>
        <fullName evidence="1">Uncharacterized protein</fullName>
    </submittedName>
</protein>
<dbReference type="EMBL" id="MK500331">
    <property type="protein sequence ID" value="QBK86137.1"/>
    <property type="molecule type" value="Genomic_DNA"/>
</dbReference>
<reference evidence="1" key="1">
    <citation type="journal article" date="2019" name="MBio">
        <title>Virus Genomes from Deep Sea Sediments Expand the Ocean Megavirome and Support Independent Origins of Viral Gigantism.</title>
        <authorList>
            <person name="Backstrom D."/>
            <person name="Yutin N."/>
            <person name="Jorgensen S.L."/>
            <person name="Dharamshi J."/>
            <person name="Homa F."/>
            <person name="Zaremba-Niedwiedzka K."/>
            <person name="Spang A."/>
            <person name="Wolf Y.I."/>
            <person name="Koonin E.V."/>
            <person name="Ettema T.J."/>
        </authorList>
    </citation>
    <scope>NUCLEOTIDE SEQUENCE</scope>
</reference>
<proteinExistence type="predicted"/>
<sequence>MEDSSREWCTVVNKKQQKRRFKQKKIEDDKRKWDVLQKEYPHIIMPARAQRIKRKLNIDGLDKKLMSDEWIEYQKKGWKYVKVLKPDMLERTKGTLDSESLTFSTLSLCNGWGDMALFCIPADAEIENSSSD</sequence>
<accession>A0A481YT73</accession>
<organism evidence="1">
    <name type="scientific">Marseillevirus LCMAC101</name>
    <dbReference type="NCBI Taxonomy" id="2506602"/>
    <lineage>
        <taxon>Viruses</taxon>
        <taxon>Varidnaviria</taxon>
        <taxon>Bamfordvirae</taxon>
        <taxon>Nucleocytoviricota</taxon>
        <taxon>Megaviricetes</taxon>
        <taxon>Pimascovirales</taxon>
        <taxon>Pimascovirales incertae sedis</taxon>
        <taxon>Marseilleviridae</taxon>
    </lineage>
</organism>
<name>A0A481YT73_9VIRU</name>
<evidence type="ECO:0000313" key="1">
    <source>
        <dbReference type="EMBL" id="QBK86137.1"/>
    </source>
</evidence>